<evidence type="ECO:0008006" key="4">
    <source>
        <dbReference type="Google" id="ProtNLM"/>
    </source>
</evidence>
<dbReference type="AlphaFoldDB" id="A0A9W6VMK7"/>
<accession>A0A9W6VMK7</accession>
<proteinExistence type="predicted"/>
<evidence type="ECO:0000313" key="2">
    <source>
        <dbReference type="EMBL" id="GLY73790.1"/>
    </source>
</evidence>
<dbReference type="RefSeq" id="WP_285619332.1">
    <property type="nucleotide sequence ID" value="NZ_BSTJ01000002.1"/>
</dbReference>
<organism evidence="2 3">
    <name type="scientific">Actinoallomurus iriomotensis</name>
    <dbReference type="NCBI Taxonomy" id="478107"/>
    <lineage>
        <taxon>Bacteria</taxon>
        <taxon>Bacillati</taxon>
        <taxon>Actinomycetota</taxon>
        <taxon>Actinomycetes</taxon>
        <taxon>Streptosporangiales</taxon>
        <taxon>Thermomonosporaceae</taxon>
        <taxon>Actinoallomurus</taxon>
    </lineage>
</organism>
<reference evidence="2" key="1">
    <citation type="submission" date="2023-03" db="EMBL/GenBank/DDBJ databases">
        <title>Actinoallomurus iriomotensis NBRC 103681.</title>
        <authorList>
            <person name="Ichikawa N."/>
            <person name="Sato H."/>
            <person name="Tonouchi N."/>
        </authorList>
    </citation>
    <scope>NUCLEOTIDE SEQUENCE</scope>
    <source>
        <strain evidence="2">NBRC 103681</strain>
    </source>
</reference>
<comment type="caution">
    <text evidence="2">The sequence shown here is derived from an EMBL/GenBank/DDBJ whole genome shotgun (WGS) entry which is preliminary data.</text>
</comment>
<evidence type="ECO:0000256" key="1">
    <source>
        <dbReference type="SAM" id="MobiDB-lite"/>
    </source>
</evidence>
<evidence type="ECO:0000313" key="3">
    <source>
        <dbReference type="Proteomes" id="UP001165135"/>
    </source>
</evidence>
<name>A0A9W6VMK7_9ACTN</name>
<dbReference type="EMBL" id="BSTJ01000002">
    <property type="protein sequence ID" value="GLY73790.1"/>
    <property type="molecule type" value="Genomic_DNA"/>
</dbReference>
<feature type="compositionally biased region" description="Gly residues" evidence="1">
    <location>
        <begin position="137"/>
        <end position="168"/>
    </location>
</feature>
<dbReference type="Proteomes" id="UP001165135">
    <property type="component" value="Unassembled WGS sequence"/>
</dbReference>
<gene>
    <name evidence="2" type="ORF">Airi01_020570</name>
</gene>
<sequence length="175" mass="17288">MSDDSDGDTLKVTDEYLKGVALDKLNGFIRDLRANPAIAAVSGFANAGDGSGLGAVPGEYTKLLPGGGPLTWAKELQSRFQSLCVSLQTELNALDTTMTNISVDLQTAQLKLQNGEDEALSAAQMVQVLDNVFGGGTGGGSSSGGGTGGNGGGSNGGGSEPGNPGSGGSAANHGK</sequence>
<protein>
    <recommendedName>
        <fullName evidence="4">Type VII secretion system-associated protein</fullName>
    </recommendedName>
</protein>
<feature type="region of interest" description="Disordered" evidence="1">
    <location>
        <begin position="137"/>
        <end position="175"/>
    </location>
</feature>